<evidence type="ECO:0000256" key="1">
    <source>
        <dbReference type="SAM" id="Phobius"/>
    </source>
</evidence>
<keyword evidence="1" id="KW-0472">Membrane</keyword>
<evidence type="ECO:0000313" key="3">
    <source>
        <dbReference type="WBParaSite" id="nRc.2.0.1.t04014-RA"/>
    </source>
</evidence>
<protein>
    <submittedName>
        <fullName evidence="3">Uncharacterized protein</fullName>
    </submittedName>
</protein>
<keyword evidence="1" id="KW-0812">Transmembrane</keyword>
<reference evidence="3" key="1">
    <citation type="submission" date="2022-11" db="UniProtKB">
        <authorList>
            <consortium name="WormBaseParasite"/>
        </authorList>
    </citation>
    <scope>IDENTIFICATION</scope>
</reference>
<dbReference type="Proteomes" id="UP000887565">
    <property type="component" value="Unplaced"/>
</dbReference>
<keyword evidence="1" id="KW-1133">Transmembrane helix</keyword>
<accession>A0A915HQL5</accession>
<keyword evidence="2" id="KW-1185">Reference proteome</keyword>
<sequence>MSDVQKTKDYIVFLVLINLYGFVQENKRDKPPKFNALALYCAYPLLSCALLSQWPARLRLKGHLYLPLLKERNGTDRQQLETFSLKINFRSQRITAIFYKMTDMKCSTKIETGKAVIITPVMQAIEAIILPAMVEGVISMKSVNLRAEIGSISTVLERSRNGMVETTSIKFKGDRKNLANPGQQTIRKINSNVNQAMVKNSKYCKTRLFGQADKY</sequence>
<dbReference type="AlphaFoldDB" id="A0A915HQL5"/>
<dbReference type="WBParaSite" id="nRc.2.0.1.t04014-RA">
    <property type="protein sequence ID" value="nRc.2.0.1.t04014-RA"/>
    <property type="gene ID" value="nRc.2.0.1.g04014"/>
</dbReference>
<evidence type="ECO:0000313" key="2">
    <source>
        <dbReference type="Proteomes" id="UP000887565"/>
    </source>
</evidence>
<name>A0A915HQL5_ROMCU</name>
<feature type="transmembrane region" description="Helical" evidence="1">
    <location>
        <begin position="35"/>
        <end position="54"/>
    </location>
</feature>
<organism evidence="2 3">
    <name type="scientific">Romanomermis culicivorax</name>
    <name type="common">Nematode worm</name>
    <dbReference type="NCBI Taxonomy" id="13658"/>
    <lineage>
        <taxon>Eukaryota</taxon>
        <taxon>Metazoa</taxon>
        <taxon>Ecdysozoa</taxon>
        <taxon>Nematoda</taxon>
        <taxon>Enoplea</taxon>
        <taxon>Dorylaimia</taxon>
        <taxon>Mermithida</taxon>
        <taxon>Mermithoidea</taxon>
        <taxon>Mermithidae</taxon>
        <taxon>Romanomermis</taxon>
    </lineage>
</organism>
<proteinExistence type="predicted"/>